<feature type="non-terminal residue" evidence="1">
    <location>
        <position position="1322"/>
    </location>
</feature>
<evidence type="ECO:0000313" key="2">
    <source>
        <dbReference type="Proteomes" id="UP001152795"/>
    </source>
</evidence>
<dbReference type="PANTHER" id="PTHR46534:SF1">
    <property type="entry name" value="IGGFC-BINDING PROTEIN N-TERMINAL DOMAIN-CONTAINING PROTEIN"/>
    <property type="match status" value="1"/>
</dbReference>
<comment type="caution">
    <text evidence="1">The sequence shown here is derived from an EMBL/GenBank/DDBJ whole genome shotgun (WGS) entry which is preliminary data.</text>
</comment>
<proteinExistence type="predicted"/>
<dbReference type="OrthoDB" id="5945029at2759"/>
<dbReference type="PANTHER" id="PTHR46534">
    <property type="entry name" value="IGGFC_BINDING DOMAIN-CONTAINING PROTEIN"/>
    <property type="match status" value="1"/>
</dbReference>
<accession>A0A7D9E097</accession>
<organism evidence="1 2">
    <name type="scientific">Paramuricea clavata</name>
    <name type="common">Red gorgonian</name>
    <name type="synonym">Violescent sea-whip</name>
    <dbReference type="NCBI Taxonomy" id="317549"/>
    <lineage>
        <taxon>Eukaryota</taxon>
        <taxon>Metazoa</taxon>
        <taxon>Cnidaria</taxon>
        <taxon>Anthozoa</taxon>
        <taxon>Octocorallia</taxon>
        <taxon>Malacalcyonacea</taxon>
        <taxon>Plexauridae</taxon>
        <taxon>Paramuricea</taxon>
    </lineage>
</organism>
<sequence>TFNNYGNHFIIGFTAPYYSYRYYNDYIGVSILAPYDTNVTILGTQSGKPWNYTVHIKEGESFEYKLPISLRMKKSIYLQNGIEISSTRDISVLCLNYQQAVGDADGYLALPTNTLGVVYVVASYQPYSSGDRANIAVISAHSNNTVIVLPNKNAVIYYRGLRYDGSTSLLYITLVLEKLEALYISGSSDLSGSIVIASKPVSVISGIDRVRITGYYAFLETCLLPVSLWGYQYLLTTVGMLNRKQGDIFRVFAYENNTVVESAYWTKVLSSGMYAELVLEKNLASFVNCSKPCQVVQYIRGESIGGKYADPSMIVLPSVSQFLSFYRVVLPYGSAYHDSITIVIENKHVEGLYMDGLKLNRLEWKSINGTNYVWTIVSSSDPDAVTVYHNSSAVKFGLVVFGWNGASSYAYAGGFGFRNYSNDGNTTFLSQVPPYQSRIKSTFNNYGKHFIIGFTTPGYYSNRYSDYIGVSILAPYDTNVTIFGTQSSKPWNKTVYIKEGESFEYKLPISLRMKKSRYLQNGIEISSTRDISVVCLNYQQYVGDADGYLALPTNTLGVVYVVASYQPYGSGDRANIALISAHNNNTVIVLPNKNAVIYYRGLRYDGSTSLLYITLLLEKLEALYISGSSDLSGSIVIASKPVSVISGIDRVRITGYYDAFLETCLLPVSLWGYQYLLTTVGMLNRNQGDIFRIFAYENNTVVESAYWTKVLSSGIYAELILEKNLASFVNCSKPCQVVQYIRGESIGGKYADPSMIVLPSVSQFLSFYRVVLPYGSAYHDSITIVIENKHIEGLYMDRLKLNRLEWKSINGTNYVWTIVSSSDPDAVTVYHTSSAVKFGLVVFGWNGASSYAYSGGFGFHNYSNGGNTFLSQVPPYQSRIKSTFNNYGKHFIIGFTAPHYTYRYYDYIGVSILAPYDTNVTIFGTQSSKPWNNTVYIKEGESFEYKLPISLRMKKSRYLQNGIEISSTRDISVVCLNYQQYVGDADGYLALPTNKLGVVYVVASYQPYDSGDRANIALISAHNNNTVIVLPNKNAVIYYRGLRYDGSTSLLYITLLLEKLEALYISGSSDLSGSIVIASKPVSVISGIDRVRISGYYDAFLETCLLPVSLWGYQYLLTTVGMLNRKQGDIFRVFAYENNTVVESAYWTKVLSSGMYAELILEKNLASFVNCSKPCQVVQYIRGKSIGGKYADPSMIVLPSVSQFLSFYRVVLPYGSAYHDSITIVIENKHVEGLYMDGLKLNRLEWKSINGTHYVWTIISLSDPDAVTVYHTSSAAKFGLIVFGWNSASSYSYPAGFGFNNYSNGGNTFLSSVPSYQSRFKS</sequence>
<gene>
    <name evidence="1" type="ORF">PACLA_8A088544</name>
</gene>
<dbReference type="InterPro" id="IPR035234">
    <property type="entry name" value="IgGFc-bd_N"/>
</dbReference>
<dbReference type="Pfam" id="PF17517">
    <property type="entry name" value="IgGFc_binding"/>
    <property type="match status" value="3"/>
</dbReference>
<feature type="non-terminal residue" evidence="1">
    <location>
        <position position="1"/>
    </location>
</feature>
<dbReference type="Proteomes" id="UP001152795">
    <property type="component" value="Unassembled WGS sequence"/>
</dbReference>
<protein>
    <submittedName>
        <fullName evidence="1">Uncharacterized protein</fullName>
    </submittedName>
</protein>
<name>A0A7D9E097_PARCT</name>
<evidence type="ECO:0000313" key="1">
    <source>
        <dbReference type="EMBL" id="CAB3997085.1"/>
    </source>
</evidence>
<dbReference type="EMBL" id="CACRXK020003019">
    <property type="protein sequence ID" value="CAB3997085.1"/>
    <property type="molecule type" value="Genomic_DNA"/>
</dbReference>
<keyword evidence="2" id="KW-1185">Reference proteome</keyword>
<reference evidence="1" key="1">
    <citation type="submission" date="2020-04" db="EMBL/GenBank/DDBJ databases">
        <authorList>
            <person name="Alioto T."/>
            <person name="Alioto T."/>
            <person name="Gomez Garrido J."/>
        </authorList>
    </citation>
    <scope>NUCLEOTIDE SEQUENCE</scope>
    <source>
        <strain evidence="1">A484AB</strain>
    </source>
</reference>